<dbReference type="Proteomes" id="UP000034181">
    <property type="component" value="Unassembled WGS sequence"/>
</dbReference>
<comment type="caution">
    <text evidence="1">The sequence shown here is derived from an EMBL/GenBank/DDBJ whole genome shotgun (WGS) entry which is preliminary data.</text>
</comment>
<name>A0A0G0K887_9BACT</name>
<dbReference type="GO" id="GO:0016740">
    <property type="term" value="F:transferase activity"/>
    <property type="evidence" value="ECO:0007669"/>
    <property type="project" value="UniProtKB-KW"/>
</dbReference>
<evidence type="ECO:0000313" key="2">
    <source>
        <dbReference type="Proteomes" id="UP000034181"/>
    </source>
</evidence>
<dbReference type="InterPro" id="IPR036113">
    <property type="entry name" value="Asp/Glu-ADT_sf_sub_c"/>
</dbReference>
<dbReference type="GO" id="GO:0006450">
    <property type="term" value="P:regulation of translational fidelity"/>
    <property type="evidence" value="ECO:0007669"/>
    <property type="project" value="InterPro"/>
</dbReference>
<sequence length="94" mass="10538">MHIAKLANLQVKKSEVEKFSRELSVVISYFDELNGVDTSDIQPTSQTTGLENVLREDDLETEGSLNLQETLSGTESICNDYFKVPGILEERSDK</sequence>
<accession>A0A0G0K887</accession>
<dbReference type="Pfam" id="PF02686">
    <property type="entry name" value="GatC"/>
    <property type="match status" value="1"/>
</dbReference>
<dbReference type="PANTHER" id="PTHR15004">
    <property type="entry name" value="GLUTAMYL-TRNA(GLN) AMIDOTRANSFERASE SUBUNIT C, MITOCHONDRIAL"/>
    <property type="match status" value="1"/>
</dbReference>
<dbReference type="EMBL" id="LBUZ01000018">
    <property type="protein sequence ID" value="KKQ75057.1"/>
    <property type="molecule type" value="Genomic_DNA"/>
</dbReference>
<gene>
    <name evidence="1" type="ORF">US96_C0018G0029</name>
</gene>
<dbReference type="Gene3D" id="1.10.20.60">
    <property type="entry name" value="Glu-tRNAGln amidotransferase C subunit, N-terminal domain"/>
    <property type="match status" value="1"/>
</dbReference>
<dbReference type="AlphaFoldDB" id="A0A0G0K887"/>
<organism evidence="1 2">
    <name type="scientific">Candidatus Woesebacteria bacterium GW2011_GWB1_38_5b</name>
    <dbReference type="NCBI Taxonomy" id="1618569"/>
    <lineage>
        <taxon>Bacteria</taxon>
        <taxon>Candidatus Woeseibacteriota</taxon>
    </lineage>
</organism>
<dbReference type="GO" id="GO:0070681">
    <property type="term" value="P:glutaminyl-tRNAGln biosynthesis via transamidation"/>
    <property type="evidence" value="ECO:0007669"/>
    <property type="project" value="TreeGrafter"/>
</dbReference>
<evidence type="ECO:0000313" key="1">
    <source>
        <dbReference type="EMBL" id="KKQ75057.1"/>
    </source>
</evidence>
<keyword evidence="1" id="KW-0808">Transferase</keyword>
<dbReference type="NCBIfam" id="TIGR00135">
    <property type="entry name" value="gatC"/>
    <property type="match status" value="1"/>
</dbReference>
<dbReference type="SUPFAM" id="SSF141000">
    <property type="entry name" value="Glu-tRNAGln amidotransferase C subunit"/>
    <property type="match status" value="1"/>
</dbReference>
<reference evidence="1 2" key="1">
    <citation type="journal article" date="2015" name="Nature">
        <title>rRNA introns, odd ribosomes, and small enigmatic genomes across a large radiation of phyla.</title>
        <authorList>
            <person name="Brown C.T."/>
            <person name="Hug L.A."/>
            <person name="Thomas B.C."/>
            <person name="Sharon I."/>
            <person name="Castelle C.J."/>
            <person name="Singh A."/>
            <person name="Wilkins M.J."/>
            <person name="Williams K.H."/>
            <person name="Banfield J.F."/>
        </authorList>
    </citation>
    <scope>NUCLEOTIDE SEQUENCE [LARGE SCALE GENOMIC DNA]</scope>
</reference>
<protein>
    <submittedName>
        <fullName evidence="1">Aspartyl/glutamyl-tRNA(Asn/Gln) amidotransferase subunit C</fullName>
    </submittedName>
</protein>
<dbReference type="InterPro" id="IPR003837">
    <property type="entry name" value="GatC"/>
</dbReference>
<dbReference type="PANTHER" id="PTHR15004:SF0">
    <property type="entry name" value="GLUTAMYL-TRNA(GLN) AMIDOTRANSFERASE SUBUNIT C, MITOCHONDRIAL"/>
    <property type="match status" value="1"/>
</dbReference>
<proteinExistence type="predicted"/>